<proteinExistence type="predicted"/>
<dbReference type="AlphaFoldDB" id="A0AAP0JCF3"/>
<gene>
    <name evidence="2" type="ORF">Sjap_012043</name>
</gene>
<reference evidence="2 3" key="1">
    <citation type="submission" date="2024-01" db="EMBL/GenBank/DDBJ databases">
        <title>Genome assemblies of Stephania.</title>
        <authorList>
            <person name="Yang L."/>
        </authorList>
    </citation>
    <scope>NUCLEOTIDE SEQUENCE [LARGE SCALE GENOMIC DNA]</scope>
    <source>
        <strain evidence="2">QJT</strain>
        <tissue evidence="2">Leaf</tissue>
    </source>
</reference>
<evidence type="ECO:0000313" key="2">
    <source>
        <dbReference type="EMBL" id="KAK9131556.1"/>
    </source>
</evidence>
<feature type="compositionally biased region" description="Basic and acidic residues" evidence="1">
    <location>
        <begin position="10"/>
        <end position="27"/>
    </location>
</feature>
<dbReference type="EMBL" id="JBBNAE010000004">
    <property type="protein sequence ID" value="KAK9131556.1"/>
    <property type="molecule type" value="Genomic_DNA"/>
</dbReference>
<comment type="caution">
    <text evidence="2">The sequence shown here is derived from an EMBL/GenBank/DDBJ whole genome shotgun (WGS) entry which is preliminary data.</text>
</comment>
<sequence>MGGRRRRRWLEKEQSREGDNGRAEHGRRALAGAEAMSMAERSGAKAMMAERTGAERSGGDDGGVEQRRRRTEGTAAKQRTTAEQRGRRQSRGNDGGVEGTTVEKRGWEDGGAEYGLFEK</sequence>
<feature type="region of interest" description="Disordered" evidence="1">
    <location>
        <begin position="1"/>
        <end position="119"/>
    </location>
</feature>
<protein>
    <submittedName>
        <fullName evidence="2">Uncharacterized protein</fullName>
    </submittedName>
</protein>
<name>A0AAP0JCF3_9MAGN</name>
<evidence type="ECO:0000313" key="3">
    <source>
        <dbReference type="Proteomes" id="UP001417504"/>
    </source>
</evidence>
<evidence type="ECO:0000256" key="1">
    <source>
        <dbReference type="SAM" id="MobiDB-lite"/>
    </source>
</evidence>
<keyword evidence="3" id="KW-1185">Reference proteome</keyword>
<dbReference type="Proteomes" id="UP001417504">
    <property type="component" value="Unassembled WGS sequence"/>
</dbReference>
<organism evidence="2 3">
    <name type="scientific">Stephania japonica</name>
    <dbReference type="NCBI Taxonomy" id="461633"/>
    <lineage>
        <taxon>Eukaryota</taxon>
        <taxon>Viridiplantae</taxon>
        <taxon>Streptophyta</taxon>
        <taxon>Embryophyta</taxon>
        <taxon>Tracheophyta</taxon>
        <taxon>Spermatophyta</taxon>
        <taxon>Magnoliopsida</taxon>
        <taxon>Ranunculales</taxon>
        <taxon>Menispermaceae</taxon>
        <taxon>Menispermoideae</taxon>
        <taxon>Cissampelideae</taxon>
        <taxon>Stephania</taxon>
    </lineage>
</organism>
<accession>A0AAP0JCF3</accession>